<protein>
    <recommendedName>
        <fullName evidence="4">Carbohydrate-binding module family 96 domain-containing protein</fullName>
    </recommendedName>
</protein>
<evidence type="ECO:0000256" key="2">
    <source>
        <dbReference type="ARBA" id="ARBA00022525"/>
    </source>
</evidence>
<comment type="subcellular location">
    <subcellularLocation>
        <location evidence="1">Secreted</location>
    </subcellularLocation>
</comment>
<accession>A0A133V2V8</accession>
<dbReference type="InterPro" id="IPR055372">
    <property type="entry name" value="CBM96"/>
</dbReference>
<proteinExistence type="predicted"/>
<comment type="caution">
    <text evidence="5">The sequence shown here is derived from an EMBL/GenBank/DDBJ whole genome shotgun (WGS) entry which is preliminary data.</text>
</comment>
<gene>
    <name evidence="5" type="ORF">AKJ40_00395</name>
</gene>
<feature type="non-terminal residue" evidence="5">
    <location>
        <position position="1"/>
    </location>
</feature>
<dbReference type="Proteomes" id="UP000070341">
    <property type="component" value="Unassembled WGS sequence"/>
</dbReference>
<feature type="domain" description="Carbohydrate-binding module family 96" evidence="4">
    <location>
        <begin position="125"/>
        <end position="287"/>
    </location>
</feature>
<dbReference type="GO" id="GO:0005576">
    <property type="term" value="C:extracellular region"/>
    <property type="evidence" value="ECO:0007669"/>
    <property type="project" value="UniProtKB-SubCell"/>
</dbReference>
<organism evidence="5 6">
    <name type="scientific">candidate division MSBL1 archaeon SCGC-AAA259M10</name>
    <dbReference type="NCBI Taxonomy" id="1698270"/>
    <lineage>
        <taxon>Archaea</taxon>
        <taxon>Methanobacteriati</taxon>
        <taxon>Methanobacteriota</taxon>
        <taxon>candidate division MSBL1</taxon>
    </lineage>
</organism>
<keyword evidence="3" id="KW-0732">Signal</keyword>
<evidence type="ECO:0000313" key="6">
    <source>
        <dbReference type="Proteomes" id="UP000070341"/>
    </source>
</evidence>
<evidence type="ECO:0000256" key="3">
    <source>
        <dbReference type="ARBA" id="ARBA00022729"/>
    </source>
</evidence>
<evidence type="ECO:0000313" key="5">
    <source>
        <dbReference type="EMBL" id="KXB00787.1"/>
    </source>
</evidence>
<evidence type="ECO:0000259" key="4">
    <source>
        <dbReference type="Pfam" id="PF24517"/>
    </source>
</evidence>
<evidence type="ECO:0000256" key="1">
    <source>
        <dbReference type="ARBA" id="ARBA00004613"/>
    </source>
</evidence>
<dbReference type="AlphaFoldDB" id="A0A133V2V8"/>
<keyword evidence="6" id="KW-1185">Reference proteome</keyword>
<dbReference type="Pfam" id="PF24517">
    <property type="entry name" value="CBM96"/>
    <property type="match status" value="1"/>
</dbReference>
<sequence>DWEEFHIMVRNDSNSSTNPWEDILIRAKFHGIEPENLQTEYEYNGAWNSAYEYDLRLLNSETIGSAVDLGPEEGYVIDPQTEKDLGFRVKADRPVENLRVEFQAITSNYSSENYVRKIKNPENTKLLNPVQDTYIDQQNPTTNYSEKRHLELTTQENNNSYALLKFENSNIPTSVDTAQLYLYQYWGSAFSDLKNSEVTVRIYTVPEDLNLESTTWKTGFEVSDEIVAEKEILGIREWYRFDLTDYFKSSTKDEATLLVKFSKDSFDNEERRIRFDSSEADRPPYLVFG</sequence>
<keyword evidence="2" id="KW-0964">Secreted</keyword>
<dbReference type="NCBIfam" id="NF033679">
    <property type="entry name" value="DNRLRE_dom"/>
    <property type="match status" value="1"/>
</dbReference>
<reference evidence="5 6" key="1">
    <citation type="journal article" date="2016" name="Sci. Rep.">
        <title>Metabolic traits of an uncultured archaeal lineage -MSBL1- from brine pools of the Red Sea.</title>
        <authorList>
            <person name="Mwirichia R."/>
            <person name="Alam I."/>
            <person name="Rashid M."/>
            <person name="Vinu M."/>
            <person name="Ba-Alawi W."/>
            <person name="Anthony Kamau A."/>
            <person name="Kamanda Ngugi D."/>
            <person name="Goker M."/>
            <person name="Klenk H.P."/>
            <person name="Bajic V."/>
            <person name="Stingl U."/>
        </authorList>
    </citation>
    <scope>NUCLEOTIDE SEQUENCE [LARGE SCALE GENOMIC DNA]</scope>
    <source>
        <strain evidence="5">SCGC-AAA259M10</strain>
    </source>
</reference>
<dbReference type="EMBL" id="LHXU01000003">
    <property type="protein sequence ID" value="KXB00787.1"/>
    <property type="molecule type" value="Genomic_DNA"/>
</dbReference>
<name>A0A133V2V8_9EURY</name>